<feature type="region of interest" description="Disordered" evidence="1">
    <location>
        <begin position="149"/>
        <end position="179"/>
    </location>
</feature>
<evidence type="ECO:0000313" key="3">
    <source>
        <dbReference type="Proteomes" id="UP000799766"/>
    </source>
</evidence>
<proteinExistence type="predicted"/>
<sequence>MGEGERRARGGGCEDVDEAFGAGKLVAGTVGREQTARRDSGWRQVLGGRFGQGLCGSCARGGGVGFLPSAGSDERQLHQAGAKQGAPATKADLSGHENGPTERARGRRLMGARRLRMRIGPSGGGGWVCVREGERLELVLAYPVHLSKRNRATGRGVSQRRWAGAGPGPQSGAAALRPQ</sequence>
<protein>
    <submittedName>
        <fullName evidence="2">Uncharacterized protein</fullName>
    </submittedName>
</protein>
<dbReference type="EMBL" id="MU001671">
    <property type="protein sequence ID" value="KAF2461432.1"/>
    <property type="molecule type" value="Genomic_DNA"/>
</dbReference>
<dbReference type="AlphaFoldDB" id="A0A6A6PCB2"/>
<evidence type="ECO:0000256" key="1">
    <source>
        <dbReference type="SAM" id="MobiDB-lite"/>
    </source>
</evidence>
<evidence type="ECO:0000313" key="2">
    <source>
        <dbReference type="EMBL" id="KAF2461432.1"/>
    </source>
</evidence>
<gene>
    <name evidence="2" type="ORF">BDY21DRAFT_86371</name>
</gene>
<dbReference type="Proteomes" id="UP000799766">
    <property type="component" value="Unassembled WGS sequence"/>
</dbReference>
<feature type="compositionally biased region" description="Basic and acidic residues" evidence="1">
    <location>
        <begin position="93"/>
        <end position="104"/>
    </location>
</feature>
<organism evidence="2 3">
    <name type="scientific">Lineolata rhizophorae</name>
    <dbReference type="NCBI Taxonomy" id="578093"/>
    <lineage>
        <taxon>Eukaryota</taxon>
        <taxon>Fungi</taxon>
        <taxon>Dikarya</taxon>
        <taxon>Ascomycota</taxon>
        <taxon>Pezizomycotina</taxon>
        <taxon>Dothideomycetes</taxon>
        <taxon>Dothideomycetes incertae sedis</taxon>
        <taxon>Lineolatales</taxon>
        <taxon>Lineolataceae</taxon>
        <taxon>Lineolata</taxon>
    </lineage>
</organism>
<feature type="region of interest" description="Disordered" evidence="1">
    <location>
        <begin position="69"/>
        <end position="105"/>
    </location>
</feature>
<keyword evidence="3" id="KW-1185">Reference proteome</keyword>
<reference evidence="2" key="1">
    <citation type="journal article" date="2020" name="Stud. Mycol.">
        <title>101 Dothideomycetes genomes: a test case for predicting lifestyles and emergence of pathogens.</title>
        <authorList>
            <person name="Haridas S."/>
            <person name="Albert R."/>
            <person name="Binder M."/>
            <person name="Bloem J."/>
            <person name="Labutti K."/>
            <person name="Salamov A."/>
            <person name="Andreopoulos B."/>
            <person name="Baker S."/>
            <person name="Barry K."/>
            <person name="Bills G."/>
            <person name="Bluhm B."/>
            <person name="Cannon C."/>
            <person name="Castanera R."/>
            <person name="Culley D."/>
            <person name="Daum C."/>
            <person name="Ezra D."/>
            <person name="Gonzalez J."/>
            <person name="Henrissat B."/>
            <person name="Kuo A."/>
            <person name="Liang C."/>
            <person name="Lipzen A."/>
            <person name="Lutzoni F."/>
            <person name="Magnuson J."/>
            <person name="Mondo S."/>
            <person name="Nolan M."/>
            <person name="Ohm R."/>
            <person name="Pangilinan J."/>
            <person name="Park H.-J."/>
            <person name="Ramirez L."/>
            <person name="Alfaro M."/>
            <person name="Sun H."/>
            <person name="Tritt A."/>
            <person name="Yoshinaga Y."/>
            <person name="Zwiers L.-H."/>
            <person name="Turgeon B."/>
            <person name="Goodwin S."/>
            <person name="Spatafora J."/>
            <person name="Crous P."/>
            <person name="Grigoriev I."/>
        </authorList>
    </citation>
    <scope>NUCLEOTIDE SEQUENCE</scope>
    <source>
        <strain evidence="2">ATCC 16933</strain>
    </source>
</reference>
<name>A0A6A6PCB2_9PEZI</name>
<accession>A0A6A6PCB2</accession>
<feature type="compositionally biased region" description="Low complexity" evidence="1">
    <location>
        <begin position="168"/>
        <end position="179"/>
    </location>
</feature>